<feature type="transmembrane region" description="Helical" evidence="6">
    <location>
        <begin position="496"/>
        <end position="514"/>
    </location>
</feature>
<evidence type="ECO:0000256" key="5">
    <source>
        <dbReference type="SAM" id="MobiDB-lite"/>
    </source>
</evidence>
<dbReference type="AlphaFoldDB" id="A0ABD5RVP5"/>
<feature type="transmembrane region" description="Helical" evidence="6">
    <location>
        <begin position="329"/>
        <end position="349"/>
    </location>
</feature>
<dbReference type="GO" id="GO:0016874">
    <property type="term" value="F:ligase activity"/>
    <property type="evidence" value="ECO:0007669"/>
    <property type="project" value="UniProtKB-KW"/>
</dbReference>
<evidence type="ECO:0000313" key="8">
    <source>
        <dbReference type="EMBL" id="MFC6723320.1"/>
    </source>
</evidence>
<keyword evidence="8" id="KW-0436">Ligase</keyword>
<comment type="caution">
    <text evidence="8">The sequence shown here is derived from an EMBL/GenBank/DDBJ whole genome shotgun (WGS) entry which is preliminary data.</text>
</comment>
<feature type="transmembrane region" description="Helical" evidence="6">
    <location>
        <begin position="457"/>
        <end position="484"/>
    </location>
</feature>
<evidence type="ECO:0000256" key="6">
    <source>
        <dbReference type="SAM" id="Phobius"/>
    </source>
</evidence>
<feature type="region of interest" description="Disordered" evidence="5">
    <location>
        <begin position="356"/>
        <end position="388"/>
    </location>
</feature>
<dbReference type="Pfam" id="PF04932">
    <property type="entry name" value="Wzy_C"/>
    <property type="match status" value="1"/>
</dbReference>
<feature type="transmembrane region" description="Helical" evidence="6">
    <location>
        <begin position="28"/>
        <end position="48"/>
    </location>
</feature>
<evidence type="ECO:0000256" key="2">
    <source>
        <dbReference type="ARBA" id="ARBA00022692"/>
    </source>
</evidence>
<gene>
    <name evidence="8" type="ORF">ACFQE1_02700</name>
</gene>
<evidence type="ECO:0000256" key="4">
    <source>
        <dbReference type="ARBA" id="ARBA00023136"/>
    </source>
</evidence>
<feature type="transmembrane region" description="Helical" evidence="6">
    <location>
        <begin position="54"/>
        <end position="71"/>
    </location>
</feature>
<name>A0ABD5RVP5_9EURY</name>
<reference evidence="8 9" key="1">
    <citation type="journal article" date="2019" name="Int. J. Syst. Evol. Microbiol.">
        <title>The Global Catalogue of Microorganisms (GCM) 10K type strain sequencing project: providing services to taxonomists for standard genome sequencing and annotation.</title>
        <authorList>
            <consortium name="The Broad Institute Genomics Platform"/>
            <consortium name="The Broad Institute Genome Sequencing Center for Infectious Disease"/>
            <person name="Wu L."/>
            <person name="Ma J."/>
        </authorList>
    </citation>
    <scope>NUCLEOTIDE SEQUENCE [LARGE SCALE GENOMIC DNA]</scope>
    <source>
        <strain evidence="8 9">NBRC 111368</strain>
    </source>
</reference>
<keyword evidence="3 6" id="KW-1133">Transmembrane helix</keyword>
<dbReference type="EMBL" id="JBHSWU010000011">
    <property type="protein sequence ID" value="MFC6723320.1"/>
    <property type="molecule type" value="Genomic_DNA"/>
</dbReference>
<feature type="domain" description="O-antigen ligase-related" evidence="7">
    <location>
        <begin position="287"/>
        <end position="473"/>
    </location>
</feature>
<comment type="subcellular location">
    <subcellularLocation>
        <location evidence="1">Membrane</location>
        <topology evidence="1">Multi-pass membrane protein</topology>
    </subcellularLocation>
</comment>
<feature type="transmembrane region" description="Helical" evidence="6">
    <location>
        <begin position="78"/>
        <end position="96"/>
    </location>
</feature>
<organism evidence="8 9">
    <name type="scientific">Halobium palmae</name>
    <dbReference type="NCBI Taxonomy" id="1776492"/>
    <lineage>
        <taxon>Archaea</taxon>
        <taxon>Methanobacteriati</taxon>
        <taxon>Methanobacteriota</taxon>
        <taxon>Stenosarchaea group</taxon>
        <taxon>Halobacteria</taxon>
        <taxon>Halobacteriales</taxon>
        <taxon>Haloferacaceae</taxon>
        <taxon>Halobium</taxon>
    </lineage>
</organism>
<feature type="transmembrane region" description="Helical" evidence="6">
    <location>
        <begin position="257"/>
        <end position="272"/>
    </location>
</feature>
<feature type="transmembrane region" description="Helical" evidence="6">
    <location>
        <begin position="231"/>
        <end position="250"/>
    </location>
</feature>
<feature type="transmembrane region" description="Helical" evidence="6">
    <location>
        <begin position="102"/>
        <end position="121"/>
    </location>
</feature>
<protein>
    <submittedName>
        <fullName evidence="8">O-antigen ligase family protein</fullName>
    </submittedName>
</protein>
<accession>A0ABD5RVP5</accession>
<keyword evidence="4 6" id="KW-0472">Membrane</keyword>
<feature type="transmembrane region" description="Helical" evidence="6">
    <location>
        <begin position="133"/>
        <end position="152"/>
    </location>
</feature>
<dbReference type="GO" id="GO:0016020">
    <property type="term" value="C:membrane"/>
    <property type="evidence" value="ECO:0007669"/>
    <property type="project" value="UniProtKB-SubCell"/>
</dbReference>
<evidence type="ECO:0000259" key="7">
    <source>
        <dbReference type="Pfam" id="PF04932"/>
    </source>
</evidence>
<evidence type="ECO:0000256" key="3">
    <source>
        <dbReference type="ARBA" id="ARBA00022989"/>
    </source>
</evidence>
<feature type="transmembrane region" description="Helical" evidence="6">
    <location>
        <begin position="302"/>
        <end position="323"/>
    </location>
</feature>
<sequence>MRSGCPKFSRGDVSAFLSPSDENAEQSYLLASLVLVSLLTVVVPLFFIVTDVPALLLISFAGVIYAALIIGRDIFFEGVTSALFVFVLFNANVPLISGPGPAQINLLLVDVVLIPTLLTLLYQRHIDSPSFSLNARTIATACLGVFVLWSFVSAVVSNGQFQSAGLMFGVSQLRNLLILLTSTLVIRRTSVWCGIYPLVVSVGGNLLFAIAEVFNGSSFGLTYLGEVGGGYIETVSLGITSVRAGLYAGAYVGSSRTLVAILILVLPIAAAACLRWDTWGRIVTVIYVVAGAFLVRVSATDAGLMALLLSLGLSIACLLYYAYRESEMAYLTTVGAFALGIAATVALYASRRIGGSDSNQPSDTSSDNGGQANASGREVSGTTGSTRNPTTVEEQLIEILSAVPIVNVNNLSIRLQQYAAAIQISIDHPLFGIGGHNFNRVATSYGLPHQIQIHNTFFAYLVATGIPGLLAYLGSILVILTIAVRRAVSGIGNDGMVWGLIAAGMVGFHAFSFWTTVHSSVMAYGAFWAVSGLVIGYND</sequence>
<dbReference type="InterPro" id="IPR007016">
    <property type="entry name" value="O-antigen_ligase-rel_domated"/>
</dbReference>
<keyword evidence="9" id="KW-1185">Reference proteome</keyword>
<feature type="transmembrane region" description="Helical" evidence="6">
    <location>
        <begin position="193"/>
        <end position="211"/>
    </location>
</feature>
<evidence type="ECO:0000313" key="9">
    <source>
        <dbReference type="Proteomes" id="UP001596328"/>
    </source>
</evidence>
<proteinExistence type="predicted"/>
<feature type="transmembrane region" description="Helical" evidence="6">
    <location>
        <begin position="278"/>
        <end position="295"/>
    </location>
</feature>
<keyword evidence="2 6" id="KW-0812">Transmembrane</keyword>
<dbReference type="Proteomes" id="UP001596328">
    <property type="component" value="Unassembled WGS sequence"/>
</dbReference>
<evidence type="ECO:0000256" key="1">
    <source>
        <dbReference type="ARBA" id="ARBA00004141"/>
    </source>
</evidence>